<name>A0AAV5E5Q2_ELECO</name>
<gene>
    <name evidence="2" type="primary">gb04896</name>
    <name evidence="2" type="ORF">PR202_gb04896</name>
</gene>
<feature type="compositionally biased region" description="Polar residues" evidence="1">
    <location>
        <begin position="1"/>
        <end position="12"/>
    </location>
</feature>
<keyword evidence="3" id="KW-1185">Reference proteome</keyword>
<accession>A0AAV5E5Q2</accession>
<dbReference type="Proteomes" id="UP001054889">
    <property type="component" value="Unassembled WGS sequence"/>
</dbReference>
<feature type="region of interest" description="Disordered" evidence="1">
    <location>
        <begin position="1"/>
        <end position="43"/>
    </location>
</feature>
<evidence type="ECO:0000256" key="1">
    <source>
        <dbReference type="SAM" id="MobiDB-lite"/>
    </source>
</evidence>
<evidence type="ECO:0000313" key="3">
    <source>
        <dbReference type="Proteomes" id="UP001054889"/>
    </source>
</evidence>
<dbReference type="EMBL" id="BQKI01000073">
    <property type="protein sequence ID" value="GJN17798.1"/>
    <property type="molecule type" value="Genomic_DNA"/>
</dbReference>
<reference evidence="2" key="1">
    <citation type="journal article" date="2018" name="DNA Res.">
        <title>Multiple hybrid de novo genome assembly of finger millet, an orphan allotetraploid crop.</title>
        <authorList>
            <person name="Hatakeyama M."/>
            <person name="Aluri S."/>
            <person name="Balachadran M.T."/>
            <person name="Sivarajan S.R."/>
            <person name="Patrignani A."/>
            <person name="Gruter S."/>
            <person name="Poveda L."/>
            <person name="Shimizu-Inatsugi R."/>
            <person name="Baeten J."/>
            <person name="Francoijs K.J."/>
            <person name="Nataraja K.N."/>
            <person name="Reddy Y.A.N."/>
            <person name="Phadnis S."/>
            <person name="Ravikumar R.L."/>
            <person name="Schlapbach R."/>
            <person name="Sreeman S.M."/>
            <person name="Shimizu K.K."/>
        </authorList>
    </citation>
    <scope>NUCLEOTIDE SEQUENCE</scope>
</reference>
<comment type="caution">
    <text evidence="2">The sequence shown here is derived from an EMBL/GenBank/DDBJ whole genome shotgun (WGS) entry which is preliminary data.</text>
</comment>
<sequence>MKNSKKQTSFGQMQHKAGWSYPSCTTTPTPTPTTTNVTFSPASTGRCSCRSGRKFLPQIDIPGRKGAKGAKAEPGFSNLGTSRTSSGGGSVMIGSHVFVPPHVIVDRRVKTEKAMMMFVVPSRKPKKIREQLY</sequence>
<protein>
    <submittedName>
        <fullName evidence="2">Uncharacterized protein</fullName>
    </submittedName>
</protein>
<proteinExistence type="predicted"/>
<evidence type="ECO:0000313" key="2">
    <source>
        <dbReference type="EMBL" id="GJN17798.1"/>
    </source>
</evidence>
<feature type="region of interest" description="Disordered" evidence="1">
    <location>
        <begin position="58"/>
        <end position="87"/>
    </location>
</feature>
<reference evidence="2" key="2">
    <citation type="submission" date="2021-12" db="EMBL/GenBank/DDBJ databases">
        <title>Resequencing data analysis of finger millet.</title>
        <authorList>
            <person name="Hatakeyama M."/>
            <person name="Aluri S."/>
            <person name="Balachadran M.T."/>
            <person name="Sivarajan S.R."/>
            <person name="Poveda L."/>
            <person name="Shimizu-Inatsugi R."/>
            <person name="Schlapbach R."/>
            <person name="Sreeman S.M."/>
            <person name="Shimizu K.K."/>
        </authorList>
    </citation>
    <scope>NUCLEOTIDE SEQUENCE</scope>
</reference>
<organism evidence="2 3">
    <name type="scientific">Eleusine coracana subsp. coracana</name>
    <dbReference type="NCBI Taxonomy" id="191504"/>
    <lineage>
        <taxon>Eukaryota</taxon>
        <taxon>Viridiplantae</taxon>
        <taxon>Streptophyta</taxon>
        <taxon>Embryophyta</taxon>
        <taxon>Tracheophyta</taxon>
        <taxon>Spermatophyta</taxon>
        <taxon>Magnoliopsida</taxon>
        <taxon>Liliopsida</taxon>
        <taxon>Poales</taxon>
        <taxon>Poaceae</taxon>
        <taxon>PACMAD clade</taxon>
        <taxon>Chloridoideae</taxon>
        <taxon>Cynodonteae</taxon>
        <taxon>Eleusininae</taxon>
        <taxon>Eleusine</taxon>
    </lineage>
</organism>
<dbReference type="AlphaFoldDB" id="A0AAV5E5Q2"/>
<feature type="compositionally biased region" description="Low complexity" evidence="1">
    <location>
        <begin position="25"/>
        <end position="35"/>
    </location>
</feature>